<organism evidence="3 4">
    <name type="scientific">Halobacillus yeomjeoni</name>
    <dbReference type="NCBI Taxonomy" id="311194"/>
    <lineage>
        <taxon>Bacteria</taxon>
        <taxon>Bacillati</taxon>
        <taxon>Bacillota</taxon>
        <taxon>Bacilli</taxon>
        <taxon>Bacillales</taxon>
        <taxon>Bacillaceae</taxon>
        <taxon>Halobacillus</taxon>
    </lineage>
</organism>
<dbReference type="GO" id="GO:0016628">
    <property type="term" value="F:oxidoreductase activity, acting on the CH-CH group of donors, NAD or NADP as acceptor"/>
    <property type="evidence" value="ECO:0007669"/>
    <property type="project" value="InterPro"/>
</dbReference>
<dbReference type="SUPFAM" id="SSF51735">
    <property type="entry name" value="NAD(P)-binding Rossmann-fold domains"/>
    <property type="match status" value="1"/>
</dbReference>
<keyword evidence="4" id="KW-1185">Reference proteome</keyword>
<dbReference type="AlphaFoldDB" id="A0A931HYI3"/>
<dbReference type="PANTHER" id="PTHR43491">
    <property type="entry name" value="UDP-N-ACETYL-D-MANNOSAMINE DEHYDROGENASE"/>
    <property type="match status" value="1"/>
</dbReference>
<proteinExistence type="inferred from homology"/>
<evidence type="ECO:0000313" key="4">
    <source>
        <dbReference type="Proteomes" id="UP000614490"/>
    </source>
</evidence>
<feature type="domain" description="UDP-glucose/GDP-mannose dehydrogenase N-terminal" evidence="2">
    <location>
        <begin position="2"/>
        <end position="80"/>
    </location>
</feature>
<gene>
    <name evidence="3" type="ORF">H0267_16165</name>
</gene>
<dbReference type="PANTHER" id="PTHR43491:SF2">
    <property type="entry name" value="UDP-N-ACETYL-D-MANNOSAMINE DEHYDROGENASE"/>
    <property type="match status" value="1"/>
</dbReference>
<comment type="caution">
    <text evidence="3">The sequence shown here is derived from an EMBL/GenBank/DDBJ whole genome shotgun (WGS) entry which is preliminary data.</text>
</comment>
<dbReference type="InterPro" id="IPR036291">
    <property type="entry name" value="NAD(P)-bd_dom_sf"/>
</dbReference>
<dbReference type="InterPro" id="IPR001732">
    <property type="entry name" value="UDP-Glc/GDP-Man_DH_N"/>
</dbReference>
<evidence type="ECO:0000313" key="3">
    <source>
        <dbReference type="EMBL" id="MBH0231739.1"/>
    </source>
</evidence>
<sequence>MKEAFLSGKYEVSDSMDTLKRQDIIIVCVPTPLNENNLPYLSYLKSAGEAISQQLKSGHLIILESSTFPGTMRDIFYVSLSKAGRK</sequence>
<dbReference type="GO" id="GO:0000271">
    <property type="term" value="P:polysaccharide biosynthetic process"/>
    <property type="evidence" value="ECO:0007669"/>
    <property type="project" value="InterPro"/>
</dbReference>
<dbReference type="InterPro" id="IPR028359">
    <property type="entry name" value="UDP_ManNAc/GlcNAc_DH"/>
</dbReference>
<dbReference type="Pfam" id="PF03721">
    <property type="entry name" value="UDPG_MGDP_dh_N"/>
    <property type="match status" value="1"/>
</dbReference>
<reference evidence="3 4" key="1">
    <citation type="journal article" date="2005" name="Int. J. Syst. Evol. Microbiol.">
        <title>Halobacillus yeomjeoni sp. nov., isolated from a marine solar saltern in Korea.</title>
        <authorList>
            <person name="Yoon J.H."/>
            <person name="Kang S.J."/>
            <person name="Lee C.H."/>
            <person name="Oh H.W."/>
            <person name="Oh T.K."/>
        </authorList>
    </citation>
    <scope>NUCLEOTIDE SEQUENCE [LARGE SCALE GENOMIC DNA]</scope>
    <source>
        <strain evidence="3 4">KCTC 3957</strain>
    </source>
</reference>
<dbReference type="Gene3D" id="3.40.50.720">
    <property type="entry name" value="NAD(P)-binding Rossmann-like Domain"/>
    <property type="match status" value="1"/>
</dbReference>
<name>A0A931HYI3_9BACI</name>
<dbReference type="GO" id="GO:0016616">
    <property type="term" value="F:oxidoreductase activity, acting on the CH-OH group of donors, NAD or NADP as acceptor"/>
    <property type="evidence" value="ECO:0007669"/>
    <property type="project" value="InterPro"/>
</dbReference>
<dbReference type="EMBL" id="JADZSC010000004">
    <property type="protein sequence ID" value="MBH0231739.1"/>
    <property type="molecule type" value="Genomic_DNA"/>
</dbReference>
<dbReference type="Proteomes" id="UP000614490">
    <property type="component" value="Unassembled WGS sequence"/>
</dbReference>
<protein>
    <recommendedName>
        <fullName evidence="2">UDP-glucose/GDP-mannose dehydrogenase N-terminal domain-containing protein</fullName>
    </recommendedName>
</protein>
<comment type="similarity">
    <text evidence="1">Belongs to the UDP-glucose/GDP-mannose dehydrogenase family.</text>
</comment>
<accession>A0A931HYI3</accession>
<dbReference type="GO" id="GO:0051287">
    <property type="term" value="F:NAD binding"/>
    <property type="evidence" value="ECO:0007669"/>
    <property type="project" value="InterPro"/>
</dbReference>
<evidence type="ECO:0000256" key="1">
    <source>
        <dbReference type="ARBA" id="ARBA00006601"/>
    </source>
</evidence>
<evidence type="ECO:0000259" key="2">
    <source>
        <dbReference type="Pfam" id="PF03721"/>
    </source>
</evidence>